<proteinExistence type="predicted"/>
<dbReference type="AlphaFoldDB" id="A0A9J6FQV0"/>
<keyword evidence="3" id="KW-1185">Reference proteome</keyword>
<gene>
    <name evidence="2" type="ORF">HPB48_005778</name>
</gene>
<dbReference type="Proteomes" id="UP000821853">
    <property type="component" value="Chromosome 10"/>
</dbReference>
<reference evidence="2 3" key="1">
    <citation type="journal article" date="2020" name="Cell">
        <title>Large-Scale Comparative Analyses of Tick Genomes Elucidate Their Genetic Diversity and Vector Capacities.</title>
        <authorList>
            <consortium name="Tick Genome and Microbiome Consortium (TIGMIC)"/>
            <person name="Jia N."/>
            <person name="Wang J."/>
            <person name="Shi W."/>
            <person name="Du L."/>
            <person name="Sun Y."/>
            <person name="Zhan W."/>
            <person name="Jiang J.F."/>
            <person name="Wang Q."/>
            <person name="Zhang B."/>
            <person name="Ji P."/>
            <person name="Bell-Sakyi L."/>
            <person name="Cui X.M."/>
            <person name="Yuan T.T."/>
            <person name="Jiang B.G."/>
            <person name="Yang W.F."/>
            <person name="Lam T.T."/>
            <person name="Chang Q.C."/>
            <person name="Ding S.J."/>
            <person name="Wang X.J."/>
            <person name="Zhu J.G."/>
            <person name="Ruan X.D."/>
            <person name="Zhao L."/>
            <person name="Wei J.T."/>
            <person name="Ye R.Z."/>
            <person name="Que T.C."/>
            <person name="Du C.H."/>
            <person name="Zhou Y.H."/>
            <person name="Cheng J.X."/>
            <person name="Dai P.F."/>
            <person name="Guo W.B."/>
            <person name="Han X.H."/>
            <person name="Huang E.J."/>
            <person name="Li L.F."/>
            <person name="Wei W."/>
            <person name="Gao Y.C."/>
            <person name="Liu J.Z."/>
            <person name="Shao H.Z."/>
            <person name="Wang X."/>
            <person name="Wang C.C."/>
            <person name="Yang T.C."/>
            <person name="Huo Q.B."/>
            <person name="Li W."/>
            <person name="Chen H.Y."/>
            <person name="Chen S.E."/>
            <person name="Zhou L.G."/>
            <person name="Ni X.B."/>
            <person name="Tian J.H."/>
            <person name="Sheng Y."/>
            <person name="Liu T."/>
            <person name="Pan Y.S."/>
            <person name="Xia L.Y."/>
            <person name="Li J."/>
            <person name="Zhao F."/>
            <person name="Cao W.C."/>
        </authorList>
    </citation>
    <scope>NUCLEOTIDE SEQUENCE [LARGE SCALE GENOMIC DNA]</scope>
    <source>
        <strain evidence="2">HaeL-2018</strain>
    </source>
</reference>
<sequence>MSSSAACLELSPSHLDEKSSDAEDVMAYQTSDEGDYTAENSSAGNASSKWINVVSHRFTACPFPNVRACPTCGTRDPADGHVCIPRCSLCKGEHLKASKGCPQRFCEPYVKRQKELARQPACTTTWPPSTETWEHPSPPGLLLFIVKELSIAVPVPVKILQPFFKGRQHH</sequence>
<evidence type="ECO:0000313" key="2">
    <source>
        <dbReference type="EMBL" id="KAH9364664.1"/>
    </source>
</evidence>
<feature type="region of interest" description="Disordered" evidence="1">
    <location>
        <begin position="1"/>
        <end position="43"/>
    </location>
</feature>
<dbReference type="VEuPathDB" id="VectorBase:HLOH_048744"/>
<accession>A0A9J6FQV0</accession>
<organism evidence="2 3">
    <name type="scientific">Haemaphysalis longicornis</name>
    <name type="common">Bush tick</name>
    <dbReference type="NCBI Taxonomy" id="44386"/>
    <lineage>
        <taxon>Eukaryota</taxon>
        <taxon>Metazoa</taxon>
        <taxon>Ecdysozoa</taxon>
        <taxon>Arthropoda</taxon>
        <taxon>Chelicerata</taxon>
        <taxon>Arachnida</taxon>
        <taxon>Acari</taxon>
        <taxon>Parasitiformes</taxon>
        <taxon>Ixodida</taxon>
        <taxon>Ixodoidea</taxon>
        <taxon>Ixodidae</taxon>
        <taxon>Haemaphysalinae</taxon>
        <taxon>Haemaphysalis</taxon>
    </lineage>
</organism>
<evidence type="ECO:0000256" key="1">
    <source>
        <dbReference type="SAM" id="MobiDB-lite"/>
    </source>
</evidence>
<protein>
    <submittedName>
        <fullName evidence="2">Uncharacterized protein</fullName>
    </submittedName>
</protein>
<comment type="caution">
    <text evidence="2">The sequence shown here is derived from an EMBL/GenBank/DDBJ whole genome shotgun (WGS) entry which is preliminary data.</text>
</comment>
<evidence type="ECO:0000313" key="3">
    <source>
        <dbReference type="Proteomes" id="UP000821853"/>
    </source>
</evidence>
<dbReference type="OrthoDB" id="3039988at2759"/>
<dbReference type="EMBL" id="JABSTR010000002">
    <property type="protein sequence ID" value="KAH9364664.1"/>
    <property type="molecule type" value="Genomic_DNA"/>
</dbReference>
<name>A0A9J6FQV0_HAELO</name>